<feature type="region of interest" description="Disordered" evidence="1">
    <location>
        <begin position="51"/>
        <end position="84"/>
    </location>
</feature>
<protein>
    <submittedName>
        <fullName evidence="2">Uncharacterized protein</fullName>
    </submittedName>
</protein>
<sequence>MEEKAVQYWDTEMFTTQLTSVLYPIFPLRPAYFVSCGMSLIFRANDGPTNLDTAENGRPPNDLKKKGSSQKEREESKQLRSTRRAYFTEKLNAEDTYNPKERDKALAKENKSHPEFAIDLEQCRPTPYLTISVSFYKRQLRTFHSTVDELASEEAICNVWDENISGRETAKKDEDPFSALNIRIRGKHTLPAELHLLHMDSLAISKKKKKDLNKWTQMQCKMNHNVVLSALELINNVRRPSCSAASRKRKEHEMLHRPMAAPPGPSCTYVNGKVV</sequence>
<keyword evidence="3" id="KW-1185">Reference proteome</keyword>
<gene>
    <name evidence="2" type="ORF">PR048_023542</name>
</gene>
<organism evidence="2 3">
    <name type="scientific">Dryococelus australis</name>
    <dbReference type="NCBI Taxonomy" id="614101"/>
    <lineage>
        <taxon>Eukaryota</taxon>
        <taxon>Metazoa</taxon>
        <taxon>Ecdysozoa</taxon>
        <taxon>Arthropoda</taxon>
        <taxon>Hexapoda</taxon>
        <taxon>Insecta</taxon>
        <taxon>Pterygota</taxon>
        <taxon>Neoptera</taxon>
        <taxon>Polyneoptera</taxon>
        <taxon>Phasmatodea</taxon>
        <taxon>Verophasmatodea</taxon>
        <taxon>Anareolatae</taxon>
        <taxon>Phasmatidae</taxon>
        <taxon>Eurycanthinae</taxon>
        <taxon>Dryococelus</taxon>
    </lineage>
</organism>
<reference evidence="2 3" key="1">
    <citation type="submission" date="2023-02" db="EMBL/GenBank/DDBJ databases">
        <title>LHISI_Scaffold_Assembly.</title>
        <authorList>
            <person name="Stuart O.P."/>
            <person name="Cleave R."/>
            <person name="Magrath M.J.L."/>
            <person name="Mikheyev A.S."/>
        </authorList>
    </citation>
    <scope>NUCLEOTIDE SEQUENCE [LARGE SCALE GENOMIC DNA]</scope>
    <source>
        <strain evidence="2">Daus_M_001</strain>
        <tissue evidence="2">Leg muscle</tissue>
    </source>
</reference>
<evidence type="ECO:0000313" key="3">
    <source>
        <dbReference type="Proteomes" id="UP001159363"/>
    </source>
</evidence>
<comment type="caution">
    <text evidence="2">The sequence shown here is derived from an EMBL/GenBank/DDBJ whole genome shotgun (WGS) entry which is preliminary data.</text>
</comment>
<accession>A0ABQ9GUG7</accession>
<evidence type="ECO:0000313" key="2">
    <source>
        <dbReference type="EMBL" id="KAJ8875646.1"/>
    </source>
</evidence>
<name>A0ABQ9GUG7_9NEOP</name>
<feature type="compositionally biased region" description="Basic and acidic residues" evidence="1">
    <location>
        <begin position="61"/>
        <end position="78"/>
    </location>
</feature>
<dbReference type="Proteomes" id="UP001159363">
    <property type="component" value="Chromosome 8"/>
</dbReference>
<dbReference type="EMBL" id="JARBHB010000009">
    <property type="protein sequence ID" value="KAJ8875646.1"/>
    <property type="molecule type" value="Genomic_DNA"/>
</dbReference>
<proteinExistence type="predicted"/>
<evidence type="ECO:0000256" key="1">
    <source>
        <dbReference type="SAM" id="MobiDB-lite"/>
    </source>
</evidence>